<evidence type="ECO:0000313" key="8">
    <source>
        <dbReference type="Proteomes" id="UP000315037"/>
    </source>
</evidence>
<dbReference type="AlphaFoldDB" id="A0A506URB5"/>
<sequence precursor="true">MAVPGKRPSRARKRMKRLSAVLSGSALGVMAGTSWPTLQQAQAGTLIVDHPGTLVKRDHASTAEPLTYLTDHESIDKTGLVVWEGNVRVWQGRQALRADKVTLDRPAGLIRATGHVAFVQDDGSTLYGDHVEFTHGLKDGIGTAIYLRMEKDARMASAGVRRTNGLINDFAHAVYTACPICLKHPDQEPFWEIKAAEAIQDKPNQTLDFDHAWLRLLGLPIFYFPYFSVTDPTVKRHSGFMTFNVNPHDRYLGTYFTLPYFWAIDKSSDLMLTPLISSKTGPELTAEYRKRFNFGALDITGALADDTIKSNRYRNIFGQYSNRESSGAQGYIFAKGNFDIDKHWQAGFNANLATSSNYMRNYRIPGYGNDVLFSNAFIQGFGVGSFLRFDGQASQGLNNGVIRNADLPFALPRFTYDYMGEPDAWGGRFSVHTTDFDVLRSRGASDQRGELRMQWDRPFHNNLGQQWLVTARLDSMVYHSTHLNEQPLYEAGGKHSHVSGQVMPTVAVKMNWPFLRSFAKGHGSQVFEPIVQFIAAPDSGWGARRNMPNEDSLWYEFSDTTMFALNRYLGTDRLDGGVRGNVGIHQNWTWNGRSIDMLIGESFQQHITHSMPAYSGLEHHISDPVGRIRLSPSRYFDATVRGRFNPWRKKFDYGESLFSVGDSHFRLLGGYVYAPITPYYYYYTDFNTHAPNLPYLSPTNELTGGFTANWGHYHLSAYTRRAMSRKQFVANGGDVGYSNDCFGLDLIYMRQYTFIGGQRRHDTVLFNFFFKTIGTIGING</sequence>
<comment type="function">
    <text evidence="4">Involved in the assembly of lipopolysaccharide (LPS) at the surface of the outer membrane.</text>
</comment>
<dbReference type="Pfam" id="PF03968">
    <property type="entry name" value="LptD_N"/>
    <property type="match status" value="1"/>
</dbReference>
<feature type="domain" description="LptD C-terminal" evidence="6">
    <location>
        <begin position="329"/>
        <end position="687"/>
    </location>
</feature>
<dbReference type="PANTHER" id="PTHR30189">
    <property type="entry name" value="LPS-ASSEMBLY PROTEIN"/>
    <property type="match status" value="1"/>
</dbReference>
<proteinExistence type="inferred from homology"/>
<evidence type="ECO:0000313" key="7">
    <source>
        <dbReference type="EMBL" id="TPW35891.1"/>
    </source>
</evidence>
<dbReference type="InterPro" id="IPR007543">
    <property type="entry name" value="LptD_C"/>
</dbReference>
<accession>A0A506URB5</accession>
<comment type="subcellular location">
    <subcellularLocation>
        <location evidence="4">Cell outer membrane</location>
    </subcellularLocation>
</comment>
<dbReference type="PANTHER" id="PTHR30189:SF1">
    <property type="entry name" value="LPS-ASSEMBLY PROTEIN LPTD"/>
    <property type="match status" value="1"/>
</dbReference>
<dbReference type="GO" id="GO:1990351">
    <property type="term" value="C:transporter complex"/>
    <property type="evidence" value="ECO:0007669"/>
    <property type="project" value="TreeGrafter"/>
</dbReference>
<feature type="signal peptide" evidence="4">
    <location>
        <begin position="1"/>
        <end position="31"/>
    </location>
</feature>
<dbReference type="InterPro" id="IPR050218">
    <property type="entry name" value="LptD"/>
</dbReference>
<name>A0A506URB5_9PROT</name>
<dbReference type="GO" id="GO:0009279">
    <property type="term" value="C:cell outer membrane"/>
    <property type="evidence" value="ECO:0007669"/>
    <property type="project" value="UniProtKB-SubCell"/>
</dbReference>
<reference evidence="7 8" key="1">
    <citation type="submission" date="2019-03" db="EMBL/GenBank/DDBJ databases">
        <title>The complete genome sequence of Neokomagataea sp. Jb2 NBRC113641.</title>
        <authorList>
            <person name="Chua K.-O."/>
            <person name="Chan K.-G."/>
            <person name="See-Too W.-S."/>
        </authorList>
    </citation>
    <scope>NUCLEOTIDE SEQUENCE [LARGE SCALE GENOMIC DNA]</scope>
    <source>
        <strain evidence="7 8">Jb2</strain>
    </source>
</reference>
<dbReference type="Proteomes" id="UP000315037">
    <property type="component" value="Unassembled WGS sequence"/>
</dbReference>
<dbReference type="EMBL" id="SORZ01000001">
    <property type="protein sequence ID" value="TPW35891.1"/>
    <property type="molecule type" value="Genomic_DNA"/>
</dbReference>
<keyword evidence="8" id="KW-1185">Reference proteome</keyword>
<protein>
    <recommendedName>
        <fullName evidence="4">LPS-assembly protein LptD</fullName>
    </recommendedName>
</protein>
<evidence type="ECO:0000256" key="1">
    <source>
        <dbReference type="ARBA" id="ARBA00022729"/>
    </source>
</evidence>
<feature type="domain" description="Organic solvent tolerance-like N-terminal" evidence="5">
    <location>
        <begin position="73"/>
        <end position="133"/>
    </location>
</feature>
<comment type="caution">
    <text evidence="7">The sequence shown here is derived from an EMBL/GenBank/DDBJ whole genome shotgun (WGS) entry which is preliminary data.</text>
</comment>
<keyword evidence="2 4" id="KW-0472">Membrane</keyword>
<feature type="chain" id="PRO_5021521825" description="LPS-assembly protein LptD" evidence="4">
    <location>
        <begin position="32"/>
        <end position="780"/>
    </location>
</feature>
<keyword evidence="1 4" id="KW-0732">Signal</keyword>
<organism evidence="7 8">
    <name type="scientific">Oecophyllibacter saccharovorans</name>
    <dbReference type="NCBI Taxonomy" id="2558360"/>
    <lineage>
        <taxon>Bacteria</taxon>
        <taxon>Pseudomonadati</taxon>
        <taxon>Pseudomonadota</taxon>
        <taxon>Alphaproteobacteria</taxon>
        <taxon>Acetobacterales</taxon>
        <taxon>Acetobacteraceae</taxon>
        <taxon>Oecophyllibacter</taxon>
    </lineage>
</organism>
<gene>
    <name evidence="4 7" type="primary">lptD</name>
    <name evidence="7" type="ORF">E3202_02940</name>
</gene>
<dbReference type="GO" id="GO:0043165">
    <property type="term" value="P:Gram-negative-bacterium-type cell outer membrane assembly"/>
    <property type="evidence" value="ECO:0007669"/>
    <property type="project" value="UniProtKB-UniRule"/>
</dbReference>
<evidence type="ECO:0000259" key="5">
    <source>
        <dbReference type="Pfam" id="PF03968"/>
    </source>
</evidence>
<dbReference type="OrthoDB" id="9760225at2"/>
<comment type="subunit">
    <text evidence="4">Component of the lipopolysaccharide transport and assembly complex.</text>
</comment>
<dbReference type="HAMAP" id="MF_01411">
    <property type="entry name" value="LPS_assembly_LptD"/>
    <property type="match status" value="1"/>
</dbReference>
<dbReference type="InterPro" id="IPR020889">
    <property type="entry name" value="LipoPS_assembly_LptD"/>
</dbReference>
<dbReference type="InterPro" id="IPR005653">
    <property type="entry name" value="OstA-like_N"/>
</dbReference>
<dbReference type="Gene3D" id="2.60.450.10">
    <property type="entry name" value="Lipopolysaccharide (LPS) transport protein A like domain"/>
    <property type="match status" value="1"/>
</dbReference>
<evidence type="ECO:0000259" key="6">
    <source>
        <dbReference type="Pfam" id="PF04453"/>
    </source>
</evidence>
<evidence type="ECO:0000256" key="3">
    <source>
        <dbReference type="ARBA" id="ARBA00023237"/>
    </source>
</evidence>
<comment type="caution">
    <text evidence="4">Lacks conserved residue(s) required for the propagation of feature annotation.</text>
</comment>
<dbReference type="GO" id="GO:0015920">
    <property type="term" value="P:lipopolysaccharide transport"/>
    <property type="evidence" value="ECO:0007669"/>
    <property type="project" value="InterPro"/>
</dbReference>
<evidence type="ECO:0000256" key="2">
    <source>
        <dbReference type="ARBA" id="ARBA00023136"/>
    </source>
</evidence>
<comment type="similarity">
    <text evidence="4">Belongs to the LptD family.</text>
</comment>
<evidence type="ECO:0000256" key="4">
    <source>
        <dbReference type="HAMAP-Rule" id="MF_01411"/>
    </source>
</evidence>
<keyword evidence="3 4" id="KW-0998">Cell outer membrane</keyword>
<dbReference type="Pfam" id="PF04453">
    <property type="entry name" value="LptD"/>
    <property type="match status" value="1"/>
</dbReference>